<dbReference type="Proteomes" id="UP001631957">
    <property type="component" value="Unassembled WGS sequence"/>
</dbReference>
<comment type="caution">
    <text evidence="2">The sequence shown here is derived from an EMBL/GenBank/DDBJ whole genome shotgun (WGS) entry which is preliminary data.</text>
</comment>
<dbReference type="EMBL" id="JBJVNI010000004">
    <property type="protein sequence ID" value="MFM9608730.1"/>
    <property type="molecule type" value="Genomic_DNA"/>
</dbReference>
<dbReference type="PANTHER" id="PTHR33453:SF34">
    <property type="entry name" value="RIBOSOME-INACTIVATING PROTEIN"/>
    <property type="match status" value="1"/>
</dbReference>
<dbReference type="Gene3D" id="3.40.420.10">
    <property type="entry name" value="Ricin (A subunit), domain 1"/>
    <property type="match status" value="1"/>
</dbReference>
<dbReference type="InterPro" id="IPR016138">
    <property type="entry name" value="Ribosome_inactivat_prot_sub1"/>
</dbReference>
<gene>
    <name evidence="2" type="ORF">ACKI18_08405</name>
</gene>
<evidence type="ECO:0000313" key="3">
    <source>
        <dbReference type="Proteomes" id="UP001631957"/>
    </source>
</evidence>
<feature type="chain" id="PRO_5045892322" evidence="1">
    <location>
        <begin position="35"/>
        <end position="304"/>
    </location>
</feature>
<dbReference type="InterPro" id="IPR036041">
    <property type="entry name" value="Ribosome-inact_prot_sf"/>
</dbReference>
<dbReference type="InterPro" id="IPR001574">
    <property type="entry name" value="Ribosome_inactivat_prot"/>
</dbReference>
<accession>A0ABW9HP48</accession>
<keyword evidence="3" id="KW-1185">Reference proteome</keyword>
<feature type="signal peptide" evidence="1">
    <location>
        <begin position="1"/>
        <end position="34"/>
    </location>
</feature>
<dbReference type="RefSeq" id="WP_055719860.1">
    <property type="nucleotide sequence ID" value="NZ_JBJVNI010000004.1"/>
</dbReference>
<protein>
    <submittedName>
        <fullName evidence="2">Ribosome-inactivating family protein</fullName>
    </submittedName>
</protein>
<proteinExistence type="predicted"/>
<dbReference type="Pfam" id="PF00161">
    <property type="entry name" value="RIP"/>
    <property type="match status" value="1"/>
</dbReference>
<sequence>MSISVIRRAFGSAVLPATLAGALAVTTMSGLATAHQETPTQIGLVAQDTPTKGQSYDMTPTDRATFGARYDSIISWIRGRLEATPLYGGITLTQNQDDYFPVTLRMGASRSVTLVFNARNLYVVGFRNDAENRYYRLGAGPANFNNSQVTNLNWLNYSNMESAAGIGRGSLAINMGSIQGSISDITNPNISNSNAARALMILVQAFAEGARFDFFSYRISQSIRTGANSFYAGQSSSISSNGANSAPSMIEVTGLDFENNWGTLSTAARSATQNHTSPHVHLGSGYITTLSALDAQLAIALLTS</sequence>
<organism evidence="2 3">
    <name type="scientific">Streptomyces niveiscabiei</name>
    <dbReference type="NCBI Taxonomy" id="164115"/>
    <lineage>
        <taxon>Bacteria</taxon>
        <taxon>Bacillati</taxon>
        <taxon>Actinomycetota</taxon>
        <taxon>Actinomycetes</taxon>
        <taxon>Kitasatosporales</taxon>
        <taxon>Streptomycetaceae</taxon>
        <taxon>Streptomyces</taxon>
    </lineage>
</organism>
<dbReference type="InterPro" id="IPR017989">
    <property type="entry name" value="Ribosome_inactivat_1/2"/>
</dbReference>
<dbReference type="SUPFAM" id="SSF56371">
    <property type="entry name" value="Ribosome inactivating proteins (RIP)"/>
    <property type="match status" value="1"/>
</dbReference>
<keyword evidence="1" id="KW-0732">Signal</keyword>
<name>A0ABW9HP48_9ACTN</name>
<reference evidence="2 3" key="1">
    <citation type="submission" date="2024-12" db="EMBL/GenBank/DDBJ databases">
        <title>Forecasting of Potato common scab and diversities of Pathogenic streptomyces spp. in china.</title>
        <authorList>
            <person name="Handique U."/>
            <person name="Wu J."/>
        </authorList>
    </citation>
    <scope>NUCLEOTIDE SEQUENCE [LARGE SCALE GENOMIC DNA]</scope>
    <source>
        <strain evidence="2 3">ZRIMU1530</strain>
    </source>
</reference>
<dbReference type="PANTHER" id="PTHR33453">
    <property type="match status" value="1"/>
</dbReference>
<dbReference type="PRINTS" id="PR00396">
    <property type="entry name" value="SHIGARICIN"/>
</dbReference>
<evidence type="ECO:0000313" key="2">
    <source>
        <dbReference type="EMBL" id="MFM9608730.1"/>
    </source>
</evidence>
<evidence type="ECO:0000256" key="1">
    <source>
        <dbReference type="SAM" id="SignalP"/>
    </source>
</evidence>